<reference evidence="2" key="1">
    <citation type="submission" date="2016-10" db="EMBL/GenBank/DDBJ databases">
        <authorList>
            <person name="Varghese N."/>
            <person name="Submissions S."/>
        </authorList>
    </citation>
    <scope>NUCLEOTIDE SEQUENCE [LARGE SCALE GENOMIC DNA]</scope>
    <source>
        <strain evidence="2">DSM 18887</strain>
    </source>
</reference>
<dbReference type="OrthoDB" id="7594941at2"/>
<dbReference type="RefSeq" id="WP_091353143.1">
    <property type="nucleotide sequence ID" value="NZ_AP025284.1"/>
</dbReference>
<gene>
    <name evidence="1" type="ORF">SAMN03080615_00362</name>
</gene>
<dbReference type="Proteomes" id="UP000198749">
    <property type="component" value="Unassembled WGS sequence"/>
</dbReference>
<evidence type="ECO:0000313" key="2">
    <source>
        <dbReference type="Proteomes" id="UP000198749"/>
    </source>
</evidence>
<accession>A0A1H9D7K8</accession>
<sequence>MARPSIGRELSDVPFGEMITSMGLAIAEAQYAMDETSLRLAQMMGGEYEVPEVDPITGDITTVTKKSLVKFDGEEMSLIELGFTPTFYQFTESLIEIKVSISFTQSSEFERKSSTKTISAMAGGFLGMGMARARTTSVSARYANKFNYSAEGSSLMRTKILPTPAPAVLEERIRAIVERNKPAPADG</sequence>
<keyword evidence="2" id="KW-1185">Reference proteome</keyword>
<name>A0A1H9D7K8_9GAMM</name>
<dbReference type="AlphaFoldDB" id="A0A1H9D7K8"/>
<organism evidence="1 2">
    <name type="scientific">Amphritea atlantica</name>
    <dbReference type="NCBI Taxonomy" id="355243"/>
    <lineage>
        <taxon>Bacteria</taxon>
        <taxon>Pseudomonadati</taxon>
        <taxon>Pseudomonadota</taxon>
        <taxon>Gammaproteobacteria</taxon>
        <taxon>Oceanospirillales</taxon>
        <taxon>Oceanospirillaceae</taxon>
        <taxon>Amphritea</taxon>
    </lineage>
</organism>
<proteinExistence type="predicted"/>
<evidence type="ECO:0000313" key="1">
    <source>
        <dbReference type="EMBL" id="SEQ08843.1"/>
    </source>
</evidence>
<dbReference type="EMBL" id="FOGB01000001">
    <property type="protein sequence ID" value="SEQ08843.1"/>
    <property type="molecule type" value="Genomic_DNA"/>
</dbReference>
<dbReference type="STRING" id="355243.SAMN03080615_00362"/>
<protein>
    <submittedName>
        <fullName evidence="1">Uncharacterized protein</fullName>
    </submittedName>
</protein>